<name>L0FY88_ECHVK</name>
<dbReference type="RefSeq" id="WP_015266437.1">
    <property type="nucleotide sequence ID" value="NC_019904.1"/>
</dbReference>
<protein>
    <recommendedName>
        <fullName evidence="1">PIN like domain-containing protein</fullName>
    </recommendedName>
</protein>
<feature type="domain" description="PIN like" evidence="1">
    <location>
        <begin position="29"/>
        <end position="243"/>
    </location>
</feature>
<dbReference type="OrthoDB" id="9182727at2"/>
<dbReference type="InterPro" id="IPR029060">
    <property type="entry name" value="PIN-like_dom_sf"/>
</dbReference>
<dbReference type="AlphaFoldDB" id="L0FY88"/>
<dbReference type="InterPro" id="IPR041578">
    <property type="entry name" value="PIN_8"/>
</dbReference>
<proteinExistence type="predicted"/>
<keyword evidence="3" id="KW-1185">Reference proteome</keyword>
<reference evidence="3" key="1">
    <citation type="submission" date="2012-02" db="EMBL/GenBank/DDBJ databases">
        <title>The complete genome of Echinicola vietnamensis DSM 17526.</title>
        <authorList>
            <person name="Lucas S."/>
            <person name="Copeland A."/>
            <person name="Lapidus A."/>
            <person name="Glavina del Rio T."/>
            <person name="Dalin E."/>
            <person name="Tice H."/>
            <person name="Bruce D."/>
            <person name="Goodwin L."/>
            <person name="Pitluck S."/>
            <person name="Peters L."/>
            <person name="Ovchinnikova G."/>
            <person name="Teshima H."/>
            <person name="Kyrpides N."/>
            <person name="Mavromatis K."/>
            <person name="Ivanova N."/>
            <person name="Brettin T."/>
            <person name="Detter J.C."/>
            <person name="Han C."/>
            <person name="Larimer F."/>
            <person name="Land M."/>
            <person name="Hauser L."/>
            <person name="Markowitz V."/>
            <person name="Cheng J.-F."/>
            <person name="Hugenholtz P."/>
            <person name="Woyke T."/>
            <person name="Wu D."/>
            <person name="Brambilla E."/>
            <person name="Klenk H.-P."/>
            <person name="Eisen J.A."/>
        </authorList>
    </citation>
    <scope>NUCLEOTIDE SEQUENCE [LARGE SCALE GENOMIC DNA]</scope>
    <source>
        <strain evidence="3">DSM 17526 / LMG 23754 / KMM 6221</strain>
    </source>
</reference>
<dbReference type="eggNOG" id="COG1196">
    <property type="taxonomic scope" value="Bacteria"/>
</dbReference>
<gene>
    <name evidence="2" type="ordered locus">Echvi_2643</name>
</gene>
<evidence type="ECO:0000313" key="3">
    <source>
        <dbReference type="Proteomes" id="UP000010796"/>
    </source>
</evidence>
<evidence type="ECO:0000259" key="1">
    <source>
        <dbReference type="Pfam" id="PF18476"/>
    </source>
</evidence>
<dbReference type="STRING" id="926556.Echvi_2643"/>
<dbReference type="EMBL" id="CP003346">
    <property type="protein sequence ID" value="AGA78884.1"/>
    <property type="molecule type" value="Genomic_DNA"/>
</dbReference>
<sequence length="384" mass="45789">MKVIPEIVDHDKRQSIVSRILLTGDGNDLVFLDTNILIWIYRLNTESFKELKIFLGNLISNKRLVIPNWVIHEYNSLLNNYSEHVFYPFKKRLRSLEKEISYLEEMGLLIADNEFSKRNGFTNKHNFMSEIKSETESLRQKINLLTHKNNYKNEKRRSFIEKLVENAQSNCNISELVKNLEYNEFRYNHRIPPGFEDESKTENKFGDLMIWREVIENCKLRESKNAIFITLDSKKDWVFSPNRVIRHGKEINNNTNGCHYFILPWLTKEFKEETHGDFVEIMNINSVVDILYSPDHHPIEFERFKNLAKTVALELKNSETNRIIEWFLVNGDKLNFLINGICKWDFSPGEVDVDELRQWCVKNIKIEIDWKKVEWNNVFMQLFI</sequence>
<dbReference type="SUPFAM" id="SSF88723">
    <property type="entry name" value="PIN domain-like"/>
    <property type="match status" value="1"/>
</dbReference>
<dbReference type="KEGG" id="evi:Echvi_2643"/>
<organism evidence="2 3">
    <name type="scientific">Echinicola vietnamensis (strain DSM 17526 / LMG 23754 / KMM 6221)</name>
    <dbReference type="NCBI Taxonomy" id="926556"/>
    <lineage>
        <taxon>Bacteria</taxon>
        <taxon>Pseudomonadati</taxon>
        <taxon>Bacteroidota</taxon>
        <taxon>Cytophagia</taxon>
        <taxon>Cytophagales</taxon>
        <taxon>Cyclobacteriaceae</taxon>
        <taxon>Echinicola</taxon>
    </lineage>
</organism>
<evidence type="ECO:0000313" key="2">
    <source>
        <dbReference type="EMBL" id="AGA78884.1"/>
    </source>
</evidence>
<dbReference type="HOGENOM" id="CLU_719118_0_0_10"/>
<dbReference type="Pfam" id="PF18476">
    <property type="entry name" value="PIN_8"/>
    <property type="match status" value="1"/>
</dbReference>
<accession>L0FY88</accession>
<dbReference type="Proteomes" id="UP000010796">
    <property type="component" value="Chromosome"/>
</dbReference>